<evidence type="ECO:0000313" key="2">
    <source>
        <dbReference type="Proteomes" id="UP000606786"/>
    </source>
</evidence>
<name>A0A811UDU3_CERCA</name>
<feature type="non-terminal residue" evidence="1">
    <location>
        <position position="1"/>
    </location>
</feature>
<accession>A0A811UDU3</accession>
<dbReference type="AlphaFoldDB" id="A0A811UDU3"/>
<keyword evidence="2" id="KW-1185">Reference proteome</keyword>
<dbReference type="EMBL" id="CAJHJT010000001">
    <property type="protein sequence ID" value="CAD6995433.1"/>
    <property type="molecule type" value="Genomic_DNA"/>
</dbReference>
<protein>
    <submittedName>
        <fullName evidence="1">(Mediterranean fruit fly) hypothetical protein</fullName>
    </submittedName>
</protein>
<sequence length="58" mass="6252">HDVAPLPAFLAMALEDRYQCASTASTAWQHHMRPANVTQGLVAIDALSGFILCSIGQR</sequence>
<reference evidence="1" key="1">
    <citation type="submission" date="2020-11" db="EMBL/GenBank/DDBJ databases">
        <authorList>
            <person name="Whitehead M."/>
        </authorList>
    </citation>
    <scope>NUCLEOTIDE SEQUENCE</scope>
    <source>
        <strain evidence="1">EGII</strain>
    </source>
</reference>
<proteinExistence type="predicted"/>
<gene>
    <name evidence="1" type="ORF">CCAP1982_LOCUS4150</name>
</gene>
<organism evidence="1 2">
    <name type="scientific">Ceratitis capitata</name>
    <name type="common">Mediterranean fruit fly</name>
    <name type="synonym">Tephritis capitata</name>
    <dbReference type="NCBI Taxonomy" id="7213"/>
    <lineage>
        <taxon>Eukaryota</taxon>
        <taxon>Metazoa</taxon>
        <taxon>Ecdysozoa</taxon>
        <taxon>Arthropoda</taxon>
        <taxon>Hexapoda</taxon>
        <taxon>Insecta</taxon>
        <taxon>Pterygota</taxon>
        <taxon>Neoptera</taxon>
        <taxon>Endopterygota</taxon>
        <taxon>Diptera</taxon>
        <taxon>Brachycera</taxon>
        <taxon>Muscomorpha</taxon>
        <taxon>Tephritoidea</taxon>
        <taxon>Tephritidae</taxon>
        <taxon>Ceratitis</taxon>
        <taxon>Ceratitis</taxon>
    </lineage>
</organism>
<evidence type="ECO:0000313" key="1">
    <source>
        <dbReference type="EMBL" id="CAD6995433.1"/>
    </source>
</evidence>
<comment type="caution">
    <text evidence="1">The sequence shown here is derived from an EMBL/GenBank/DDBJ whole genome shotgun (WGS) entry which is preliminary data.</text>
</comment>
<dbReference type="Proteomes" id="UP000606786">
    <property type="component" value="Unassembled WGS sequence"/>
</dbReference>